<evidence type="ECO:0000256" key="1">
    <source>
        <dbReference type="SAM" id="MobiDB-lite"/>
    </source>
</evidence>
<name>A0A2P2FUE2_AMYLU</name>
<comment type="caution">
    <text evidence="2">The sequence shown here is derived from an EMBL/GenBank/DDBJ whole genome shotgun (WGS) entry which is preliminary data.</text>
</comment>
<evidence type="ECO:0000313" key="2">
    <source>
        <dbReference type="EMBL" id="KFU80319.1"/>
    </source>
</evidence>
<dbReference type="EMBL" id="JFBM01000012">
    <property type="protein sequence ID" value="KFU80319.1"/>
    <property type="molecule type" value="Genomic_DNA"/>
</dbReference>
<accession>A0A2P2FUE2</accession>
<gene>
    <name evidence="2" type="ORF">BB31_15965</name>
</gene>
<protein>
    <submittedName>
        <fullName evidence="2">Uncharacterized protein</fullName>
    </submittedName>
</protein>
<dbReference type="Proteomes" id="UP000256220">
    <property type="component" value="Unassembled WGS sequence"/>
</dbReference>
<sequence>MGRGGRLFPCPGEGAGEGNDDPESDARRRRDDLGAGAGGLDRGGGRYLVEQGRDHAQYDTIRDAASVCDEEQDGNGVYAEYKQKSGTKLTFGDGNGSKIGCGHAKIPDVTSFRVCEDDAGDDSCSLWRLVR</sequence>
<keyword evidence="3" id="KW-1185">Reference proteome</keyword>
<feature type="region of interest" description="Disordered" evidence="1">
    <location>
        <begin position="1"/>
        <end position="45"/>
    </location>
</feature>
<dbReference type="AlphaFoldDB" id="A0A2P2FUE2"/>
<organism evidence="2 3">
    <name type="scientific">Amycolatopsis lurida NRRL 2430</name>
    <dbReference type="NCBI Taxonomy" id="1460371"/>
    <lineage>
        <taxon>Bacteria</taxon>
        <taxon>Bacillati</taxon>
        <taxon>Actinomycetota</taxon>
        <taxon>Actinomycetes</taxon>
        <taxon>Pseudonocardiales</taxon>
        <taxon>Pseudonocardiaceae</taxon>
        <taxon>Amycolatopsis</taxon>
    </lineage>
</organism>
<dbReference type="RefSeq" id="WP_034311422.1">
    <property type="nucleotide sequence ID" value="NZ_JFBM01000012.1"/>
</dbReference>
<feature type="compositionally biased region" description="Basic and acidic residues" evidence="1">
    <location>
        <begin position="24"/>
        <end position="33"/>
    </location>
</feature>
<feature type="compositionally biased region" description="Gly residues" evidence="1">
    <location>
        <begin position="35"/>
        <end position="45"/>
    </location>
</feature>
<evidence type="ECO:0000313" key="3">
    <source>
        <dbReference type="Proteomes" id="UP000256220"/>
    </source>
</evidence>
<reference evidence="2 3" key="1">
    <citation type="journal article" date="2014" name="Genome Announc.">
        <title>Draft Genome Sequence of Amycolatopsis lurida NRRL 2430, Producer of the Glycopeptide Family Antibiotic Ristocetin.</title>
        <authorList>
            <person name="Kwun M.J."/>
            <person name="Hong H.J."/>
        </authorList>
    </citation>
    <scope>NUCLEOTIDE SEQUENCE [LARGE SCALE GENOMIC DNA]</scope>
    <source>
        <strain evidence="2 3">NRRL 2430</strain>
    </source>
</reference>
<proteinExistence type="predicted"/>